<organism evidence="1 2">
    <name type="scientific">Maudiozyma exigua</name>
    <name type="common">Yeast</name>
    <name type="synonym">Kazachstania exigua</name>
    <dbReference type="NCBI Taxonomy" id="34358"/>
    <lineage>
        <taxon>Eukaryota</taxon>
        <taxon>Fungi</taxon>
        <taxon>Dikarya</taxon>
        <taxon>Ascomycota</taxon>
        <taxon>Saccharomycotina</taxon>
        <taxon>Saccharomycetes</taxon>
        <taxon>Saccharomycetales</taxon>
        <taxon>Saccharomycetaceae</taxon>
        <taxon>Maudiozyma</taxon>
    </lineage>
</organism>
<gene>
    <name evidence="1" type="ORF">C6P45_000584</name>
</gene>
<comment type="caution">
    <text evidence="1">The sequence shown here is derived from an EMBL/GenBank/DDBJ whole genome shotgun (WGS) entry which is preliminary data.</text>
</comment>
<dbReference type="EMBL" id="PUHR01000012">
    <property type="protein sequence ID" value="KAG0671417.1"/>
    <property type="molecule type" value="Genomic_DNA"/>
</dbReference>
<dbReference type="Proteomes" id="UP000750334">
    <property type="component" value="Unassembled WGS sequence"/>
</dbReference>
<evidence type="ECO:0000313" key="1">
    <source>
        <dbReference type="EMBL" id="KAG0671417.1"/>
    </source>
</evidence>
<proteinExistence type="predicted"/>
<sequence>MVGSQFWGHIRCLLHSINLMNGTLFRASILPTEDIENTDVMNGEVLNNQTTTALDIYPEDQAYVPQFNTENVETASISNIFNSLFESLDMMNNGPDIHTNGTVAEYICDNIYFFDNPAWRILYPVPNYCESKVSAIHKRMISDLCKFLTPYLNISVKGEAKGDKEDNDVDVAANSSFSNDDSEFLEAINNETPLESATKSAIEVDGNFDPETIPHISSMN</sequence>
<accession>A0A9P6WDU5</accession>
<evidence type="ECO:0000313" key="2">
    <source>
        <dbReference type="Proteomes" id="UP000750334"/>
    </source>
</evidence>
<protein>
    <submittedName>
        <fullName evidence="1">Uncharacterized protein</fullName>
    </submittedName>
</protein>
<keyword evidence="2" id="KW-1185">Reference proteome</keyword>
<name>A0A9P6WDU5_MAUEX</name>
<dbReference type="AlphaFoldDB" id="A0A9P6WDU5"/>
<reference evidence="1 2" key="1">
    <citation type="submission" date="2020-11" db="EMBL/GenBank/DDBJ databases">
        <title>Kefir isolates.</title>
        <authorList>
            <person name="Marcisauskas S."/>
            <person name="Kim Y."/>
            <person name="Blasche S."/>
        </authorList>
    </citation>
    <scope>NUCLEOTIDE SEQUENCE [LARGE SCALE GENOMIC DNA]</scope>
    <source>
        <strain evidence="1 2">OG2</strain>
    </source>
</reference>